<feature type="region of interest" description="Disordered" evidence="1">
    <location>
        <begin position="1"/>
        <end position="38"/>
    </location>
</feature>
<dbReference type="Proteomes" id="UP000799536">
    <property type="component" value="Unassembled WGS sequence"/>
</dbReference>
<evidence type="ECO:0000313" key="2">
    <source>
        <dbReference type="EMBL" id="KAF2197537.1"/>
    </source>
</evidence>
<reference evidence="2" key="1">
    <citation type="journal article" date="2020" name="Stud. Mycol.">
        <title>101 Dothideomycetes genomes: a test case for predicting lifestyles and emergence of pathogens.</title>
        <authorList>
            <person name="Haridas S."/>
            <person name="Albert R."/>
            <person name="Binder M."/>
            <person name="Bloem J."/>
            <person name="Labutti K."/>
            <person name="Salamov A."/>
            <person name="Andreopoulos B."/>
            <person name="Baker S."/>
            <person name="Barry K."/>
            <person name="Bills G."/>
            <person name="Bluhm B."/>
            <person name="Cannon C."/>
            <person name="Castanera R."/>
            <person name="Culley D."/>
            <person name="Daum C."/>
            <person name="Ezra D."/>
            <person name="Gonzalez J."/>
            <person name="Henrissat B."/>
            <person name="Kuo A."/>
            <person name="Liang C."/>
            <person name="Lipzen A."/>
            <person name="Lutzoni F."/>
            <person name="Magnuson J."/>
            <person name="Mondo S."/>
            <person name="Nolan M."/>
            <person name="Ohm R."/>
            <person name="Pangilinan J."/>
            <person name="Park H.-J."/>
            <person name="Ramirez L."/>
            <person name="Alfaro M."/>
            <person name="Sun H."/>
            <person name="Tritt A."/>
            <person name="Yoshinaga Y."/>
            <person name="Zwiers L.-H."/>
            <person name="Turgeon B."/>
            <person name="Goodwin S."/>
            <person name="Spatafora J."/>
            <person name="Crous P."/>
            <person name="Grigoriev I."/>
        </authorList>
    </citation>
    <scope>NUCLEOTIDE SEQUENCE</scope>
    <source>
        <strain evidence="2">ATCC 74209</strain>
    </source>
</reference>
<organism evidence="2 3">
    <name type="scientific">Delitschia confertaspora ATCC 74209</name>
    <dbReference type="NCBI Taxonomy" id="1513339"/>
    <lineage>
        <taxon>Eukaryota</taxon>
        <taxon>Fungi</taxon>
        <taxon>Dikarya</taxon>
        <taxon>Ascomycota</taxon>
        <taxon>Pezizomycotina</taxon>
        <taxon>Dothideomycetes</taxon>
        <taxon>Pleosporomycetidae</taxon>
        <taxon>Pleosporales</taxon>
        <taxon>Delitschiaceae</taxon>
        <taxon>Delitschia</taxon>
    </lineage>
</organism>
<feature type="region of interest" description="Disordered" evidence="1">
    <location>
        <begin position="153"/>
        <end position="189"/>
    </location>
</feature>
<feature type="compositionally biased region" description="Polar residues" evidence="1">
    <location>
        <begin position="15"/>
        <end position="27"/>
    </location>
</feature>
<evidence type="ECO:0000313" key="3">
    <source>
        <dbReference type="Proteomes" id="UP000799536"/>
    </source>
</evidence>
<sequence>MKRSRKKSRGDKSLIPSNIDVSDNLQSPRPVVAPSGQGFSQLQDFRTSISVPAHIRYRGKIYGTILDGSPATYVPPCPNNNGGRVYATTPMGSPAVYIPTRGESSGNRVYATLSDGSGRPAVHVPTQRHFGADNISTPTRRHFTARTLNLSDINLTPPTRPASTVLPDENKASDDSGKSKIYSGPMTPNGSKFVEAIDKGFENDKDYSIIKVESTDIVMRGVQEQMDTITE</sequence>
<proteinExistence type="predicted"/>
<feature type="compositionally biased region" description="Basic and acidic residues" evidence="1">
    <location>
        <begin position="168"/>
        <end position="178"/>
    </location>
</feature>
<dbReference type="EMBL" id="ML994224">
    <property type="protein sequence ID" value="KAF2197537.1"/>
    <property type="molecule type" value="Genomic_DNA"/>
</dbReference>
<gene>
    <name evidence="2" type="ORF">GQ43DRAFT_484057</name>
</gene>
<dbReference type="AlphaFoldDB" id="A0A9P4JDN9"/>
<comment type="caution">
    <text evidence="2">The sequence shown here is derived from an EMBL/GenBank/DDBJ whole genome shotgun (WGS) entry which is preliminary data.</text>
</comment>
<accession>A0A9P4JDN9</accession>
<evidence type="ECO:0000256" key="1">
    <source>
        <dbReference type="SAM" id="MobiDB-lite"/>
    </source>
</evidence>
<protein>
    <submittedName>
        <fullName evidence="2">Uncharacterized protein</fullName>
    </submittedName>
</protein>
<name>A0A9P4JDN9_9PLEO</name>
<keyword evidence="3" id="KW-1185">Reference proteome</keyword>